<proteinExistence type="inferred from homology"/>
<comment type="caution">
    <text evidence="9">The sequence shown here is derived from an EMBL/GenBank/DDBJ whole genome shotgun (WGS) entry which is preliminary data.</text>
</comment>
<comment type="function">
    <text evidence="5">Part of a binding-protein-dependent transport system for aliphatic sulfonates. Putative binding protein.</text>
</comment>
<sequence length="315" mass="33404">MRRTVALIATLTLAAGMLAGCGSDDGDAAAGPGPLRIGYQRFGGLSLVKARNDAPGVTWSLFESGPALTEAIKAGAIDLGQTGEAPPIFAAAAKTPFVIAATSEPVPQAEAVLVKQSRGFKTFADLKGKTIALNKGSNVNWLLIKLLEKHNLTLNDVNVKYLKPAEGRPAFDNDQVDAWIIWDPYFALAEQPGVQVLADATGVANNREYVLVAKDSAESKTQQIKDFLATYEKTTAWGIANPDERAKVLAPELKIDEATTKRALARAAKPLTPLTPEIGTELQAIADGFTELKLIPGSIDVKSLIDPRFSGTAAQ</sequence>
<evidence type="ECO:0000256" key="5">
    <source>
        <dbReference type="ARBA" id="ARBA00055538"/>
    </source>
</evidence>
<dbReference type="NCBIfam" id="TIGR01728">
    <property type="entry name" value="SsuA_fam"/>
    <property type="match status" value="1"/>
</dbReference>
<organism evidence="9 10">
    <name type="scientific">Paractinoplanes rishiriensis</name>
    <dbReference type="NCBI Taxonomy" id="1050105"/>
    <lineage>
        <taxon>Bacteria</taxon>
        <taxon>Bacillati</taxon>
        <taxon>Actinomycetota</taxon>
        <taxon>Actinomycetes</taxon>
        <taxon>Micromonosporales</taxon>
        <taxon>Micromonosporaceae</taxon>
        <taxon>Paractinoplanes</taxon>
    </lineage>
</organism>
<dbReference type="FunFam" id="3.40.190.10:FF:000050">
    <property type="entry name" value="Sulfonate ABC transporter substrate-binding protein"/>
    <property type="match status" value="1"/>
</dbReference>
<feature type="domain" description="Solute-binding protein family 3/N-terminal" evidence="8">
    <location>
        <begin position="34"/>
        <end position="241"/>
    </location>
</feature>
<dbReference type="SUPFAM" id="SSF53850">
    <property type="entry name" value="Periplasmic binding protein-like II"/>
    <property type="match status" value="1"/>
</dbReference>
<comment type="subcellular location">
    <subcellularLocation>
        <location evidence="1">Periplasm</location>
    </subcellularLocation>
</comment>
<dbReference type="SMART" id="SM00062">
    <property type="entry name" value="PBPb"/>
    <property type="match status" value="1"/>
</dbReference>
<accession>A0A919JVD3</accession>
<dbReference type="RefSeq" id="WP_203780566.1">
    <property type="nucleotide sequence ID" value="NZ_BOMV01000012.1"/>
</dbReference>
<comment type="similarity">
    <text evidence="2">Belongs to the bacterial solute-binding protein SsuA/TauA family.</text>
</comment>
<dbReference type="Proteomes" id="UP000636960">
    <property type="component" value="Unassembled WGS sequence"/>
</dbReference>
<evidence type="ECO:0000256" key="4">
    <source>
        <dbReference type="ARBA" id="ARBA00022729"/>
    </source>
</evidence>
<dbReference type="AlphaFoldDB" id="A0A919JVD3"/>
<evidence type="ECO:0000259" key="8">
    <source>
        <dbReference type="SMART" id="SM00062"/>
    </source>
</evidence>
<dbReference type="PANTHER" id="PTHR30024:SF42">
    <property type="entry name" value="ALIPHATIC SULFONATES-BINDING PROTEIN-RELATED"/>
    <property type="match status" value="1"/>
</dbReference>
<feature type="signal peptide" evidence="7">
    <location>
        <begin position="1"/>
        <end position="19"/>
    </location>
</feature>
<dbReference type="EMBL" id="BOMV01000012">
    <property type="protein sequence ID" value="GIE94244.1"/>
    <property type="molecule type" value="Genomic_DNA"/>
</dbReference>
<evidence type="ECO:0000313" key="10">
    <source>
        <dbReference type="Proteomes" id="UP000636960"/>
    </source>
</evidence>
<evidence type="ECO:0000256" key="6">
    <source>
        <dbReference type="ARBA" id="ARBA00070228"/>
    </source>
</evidence>
<keyword evidence="4 7" id="KW-0732">Signal</keyword>
<reference evidence="9" key="1">
    <citation type="submission" date="2021-01" db="EMBL/GenBank/DDBJ databases">
        <title>Whole genome shotgun sequence of Actinoplanes rishiriensis NBRC 108556.</title>
        <authorList>
            <person name="Komaki H."/>
            <person name="Tamura T."/>
        </authorList>
    </citation>
    <scope>NUCLEOTIDE SEQUENCE</scope>
    <source>
        <strain evidence="9">NBRC 108556</strain>
    </source>
</reference>
<name>A0A919JVD3_9ACTN</name>
<feature type="chain" id="PRO_5038984661" description="Putative aliphatic sulfonates-binding protein" evidence="7">
    <location>
        <begin position="20"/>
        <end position="315"/>
    </location>
</feature>
<keyword evidence="3" id="KW-0813">Transport</keyword>
<dbReference type="PANTHER" id="PTHR30024">
    <property type="entry name" value="ALIPHATIC SULFONATES-BINDING PROTEIN-RELATED"/>
    <property type="match status" value="1"/>
</dbReference>
<dbReference type="InterPro" id="IPR010067">
    <property type="entry name" value="ABC_SsuA_sub-bd"/>
</dbReference>
<dbReference type="GO" id="GO:0016020">
    <property type="term" value="C:membrane"/>
    <property type="evidence" value="ECO:0007669"/>
    <property type="project" value="InterPro"/>
</dbReference>
<evidence type="ECO:0000256" key="3">
    <source>
        <dbReference type="ARBA" id="ARBA00022448"/>
    </source>
</evidence>
<protein>
    <recommendedName>
        <fullName evidence="6">Putative aliphatic sulfonates-binding protein</fullName>
    </recommendedName>
</protein>
<evidence type="ECO:0000256" key="7">
    <source>
        <dbReference type="SAM" id="SignalP"/>
    </source>
</evidence>
<evidence type="ECO:0000256" key="2">
    <source>
        <dbReference type="ARBA" id="ARBA00010742"/>
    </source>
</evidence>
<dbReference type="PROSITE" id="PS51257">
    <property type="entry name" value="PROKAR_LIPOPROTEIN"/>
    <property type="match status" value="1"/>
</dbReference>
<evidence type="ECO:0000313" key="9">
    <source>
        <dbReference type="EMBL" id="GIE94244.1"/>
    </source>
</evidence>
<dbReference type="Pfam" id="PF09084">
    <property type="entry name" value="NMT1"/>
    <property type="match status" value="1"/>
</dbReference>
<dbReference type="GO" id="GO:0042626">
    <property type="term" value="F:ATPase-coupled transmembrane transporter activity"/>
    <property type="evidence" value="ECO:0007669"/>
    <property type="project" value="InterPro"/>
</dbReference>
<evidence type="ECO:0000256" key="1">
    <source>
        <dbReference type="ARBA" id="ARBA00004418"/>
    </source>
</evidence>
<keyword evidence="10" id="KW-1185">Reference proteome</keyword>
<gene>
    <name evidence="9" type="primary">ssuA2</name>
    <name evidence="9" type="ORF">Ari01nite_17090</name>
</gene>
<dbReference type="InterPro" id="IPR001638">
    <property type="entry name" value="Solute-binding_3/MltF_N"/>
</dbReference>
<dbReference type="GO" id="GO:0042597">
    <property type="term" value="C:periplasmic space"/>
    <property type="evidence" value="ECO:0007669"/>
    <property type="project" value="UniProtKB-SubCell"/>
</dbReference>
<dbReference type="Gene3D" id="3.40.190.10">
    <property type="entry name" value="Periplasmic binding protein-like II"/>
    <property type="match status" value="2"/>
</dbReference>
<dbReference type="InterPro" id="IPR015168">
    <property type="entry name" value="SsuA/THI5"/>
</dbReference>